<organism evidence="2 3">
    <name type="scientific">Zopfia rhizophila CBS 207.26</name>
    <dbReference type="NCBI Taxonomy" id="1314779"/>
    <lineage>
        <taxon>Eukaryota</taxon>
        <taxon>Fungi</taxon>
        <taxon>Dikarya</taxon>
        <taxon>Ascomycota</taxon>
        <taxon>Pezizomycotina</taxon>
        <taxon>Dothideomycetes</taxon>
        <taxon>Dothideomycetes incertae sedis</taxon>
        <taxon>Zopfiaceae</taxon>
        <taxon>Zopfia</taxon>
    </lineage>
</organism>
<dbReference type="EMBL" id="ML994653">
    <property type="protein sequence ID" value="KAF2181256.1"/>
    <property type="molecule type" value="Genomic_DNA"/>
</dbReference>
<gene>
    <name evidence="2" type="ORF">K469DRAFT_792323</name>
</gene>
<evidence type="ECO:0000256" key="1">
    <source>
        <dbReference type="SAM" id="MobiDB-lite"/>
    </source>
</evidence>
<sequence length="162" mass="18931">MARDIGRRRLTTKRKRRGNNLLHKIYEFETKCGMRVAFFAQNPDNNQIQMYVPRNGVIWFPSLNELSEMEPSPRRIHAQDFETKENISSFEPNPSRIRRKPNNNTVVIDLTLPEPPAFLPTRREEGSKKEEEQRERGGGGEVYIKEEEKDDDDLWVSTSNLG</sequence>
<reference evidence="2" key="1">
    <citation type="journal article" date="2020" name="Stud. Mycol.">
        <title>101 Dothideomycetes genomes: a test case for predicting lifestyles and emergence of pathogens.</title>
        <authorList>
            <person name="Haridas S."/>
            <person name="Albert R."/>
            <person name="Binder M."/>
            <person name="Bloem J."/>
            <person name="Labutti K."/>
            <person name="Salamov A."/>
            <person name="Andreopoulos B."/>
            <person name="Baker S."/>
            <person name="Barry K."/>
            <person name="Bills G."/>
            <person name="Bluhm B."/>
            <person name="Cannon C."/>
            <person name="Castanera R."/>
            <person name="Culley D."/>
            <person name="Daum C."/>
            <person name="Ezra D."/>
            <person name="Gonzalez J."/>
            <person name="Henrissat B."/>
            <person name="Kuo A."/>
            <person name="Liang C."/>
            <person name="Lipzen A."/>
            <person name="Lutzoni F."/>
            <person name="Magnuson J."/>
            <person name="Mondo S."/>
            <person name="Nolan M."/>
            <person name="Ohm R."/>
            <person name="Pangilinan J."/>
            <person name="Park H.-J."/>
            <person name="Ramirez L."/>
            <person name="Alfaro M."/>
            <person name="Sun H."/>
            <person name="Tritt A."/>
            <person name="Yoshinaga Y."/>
            <person name="Zwiers L.-H."/>
            <person name="Turgeon B."/>
            <person name="Goodwin S."/>
            <person name="Spatafora J."/>
            <person name="Crous P."/>
            <person name="Grigoriev I."/>
        </authorList>
    </citation>
    <scope>NUCLEOTIDE SEQUENCE</scope>
    <source>
        <strain evidence="2">CBS 207.26</strain>
    </source>
</reference>
<proteinExistence type="predicted"/>
<protein>
    <submittedName>
        <fullName evidence="2">Uncharacterized protein</fullName>
    </submittedName>
</protein>
<evidence type="ECO:0000313" key="3">
    <source>
        <dbReference type="Proteomes" id="UP000800200"/>
    </source>
</evidence>
<evidence type="ECO:0000313" key="2">
    <source>
        <dbReference type="EMBL" id="KAF2181256.1"/>
    </source>
</evidence>
<feature type="compositionally biased region" description="Basic and acidic residues" evidence="1">
    <location>
        <begin position="121"/>
        <end position="147"/>
    </location>
</feature>
<name>A0A6A6DUA6_9PEZI</name>
<accession>A0A6A6DUA6</accession>
<feature type="region of interest" description="Disordered" evidence="1">
    <location>
        <begin position="78"/>
        <end position="162"/>
    </location>
</feature>
<dbReference type="Proteomes" id="UP000800200">
    <property type="component" value="Unassembled WGS sequence"/>
</dbReference>
<dbReference type="AlphaFoldDB" id="A0A6A6DUA6"/>
<keyword evidence="3" id="KW-1185">Reference proteome</keyword>